<dbReference type="InterPro" id="IPR000667">
    <property type="entry name" value="Peptidase_S13"/>
</dbReference>
<reference evidence="3 4" key="1">
    <citation type="submission" date="2018-07" db="EMBL/GenBank/DDBJ databases">
        <title>Freshwater and sediment microbial communities from various areas in North America, analyzing microbe dynamics in response to fracking.</title>
        <authorList>
            <person name="Lamendella R."/>
        </authorList>
    </citation>
    <scope>NUCLEOTIDE SEQUENCE [LARGE SCALE GENOMIC DNA]</scope>
    <source>
        <strain evidence="3 4">160A</strain>
    </source>
</reference>
<gene>
    <name evidence="3" type="ORF">DFO77_103200</name>
</gene>
<keyword evidence="3" id="KW-0121">Carboxypeptidase</keyword>
<comment type="similarity">
    <text evidence="1">Belongs to the peptidase S13 family.</text>
</comment>
<evidence type="ECO:0000313" key="3">
    <source>
        <dbReference type="EMBL" id="RCW38728.1"/>
    </source>
</evidence>
<organism evidence="3 4">
    <name type="scientific">Marinilabilia salmonicolor</name>
    <dbReference type="NCBI Taxonomy" id="989"/>
    <lineage>
        <taxon>Bacteria</taxon>
        <taxon>Pseudomonadati</taxon>
        <taxon>Bacteroidota</taxon>
        <taxon>Bacteroidia</taxon>
        <taxon>Marinilabiliales</taxon>
        <taxon>Marinilabiliaceae</taxon>
        <taxon>Marinilabilia</taxon>
    </lineage>
</organism>
<dbReference type="AlphaFoldDB" id="A0A2T0XMK2"/>
<name>A0A2T0XMK2_9BACT</name>
<evidence type="ECO:0000256" key="1">
    <source>
        <dbReference type="ARBA" id="ARBA00006096"/>
    </source>
</evidence>
<dbReference type="PRINTS" id="PR00922">
    <property type="entry name" value="DADACBPTASE3"/>
</dbReference>
<dbReference type="GO" id="GO:0000270">
    <property type="term" value="P:peptidoglycan metabolic process"/>
    <property type="evidence" value="ECO:0007669"/>
    <property type="project" value="TreeGrafter"/>
</dbReference>
<keyword evidence="3" id="KW-0645">Protease</keyword>
<dbReference type="SUPFAM" id="SSF56601">
    <property type="entry name" value="beta-lactamase/transpeptidase-like"/>
    <property type="match status" value="1"/>
</dbReference>
<accession>A0A2T0XMK2</accession>
<dbReference type="InterPro" id="IPR012338">
    <property type="entry name" value="Beta-lactam/transpept-like"/>
</dbReference>
<comment type="caution">
    <text evidence="3">The sequence shown here is derived from an EMBL/GenBank/DDBJ whole genome shotgun (WGS) entry which is preliminary data.</text>
</comment>
<dbReference type="GO" id="GO:0004185">
    <property type="term" value="F:serine-type carboxypeptidase activity"/>
    <property type="evidence" value="ECO:0007669"/>
    <property type="project" value="InterPro"/>
</dbReference>
<evidence type="ECO:0000256" key="2">
    <source>
        <dbReference type="ARBA" id="ARBA00022801"/>
    </source>
</evidence>
<dbReference type="RefSeq" id="WP_106153063.1">
    <property type="nucleotide sequence ID" value="NZ_PVTS01000007.1"/>
</dbReference>
<evidence type="ECO:0000313" key="4">
    <source>
        <dbReference type="Proteomes" id="UP000252733"/>
    </source>
</evidence>
<dbReference type="GO" id="GO:0006508">
    <property type="term" value="P:proteolysis"/>
    <property type="evidence" value="ECO:0007669"/>
    <property type="project" value="InterPro"/>
</dbReference>
<dbReference type="PANTHER" id="PTHR30023">
    <property type="entry name" value="D-ALANYL-D-ALANINE CARBOXYPEPTIDASE"/>
    <property type="match status" value="1"/>
</dbReference>
<dbReference type="NCBIfam" id="TIGR00666">
    <property type="entry name" value="PBP4"/>
    <property type="match status" value="1"/>
</dbReference>
<dbReference type="EMBL" id="QPIZ01000003">
    <property type="protein sequence ID" value="RCW38728.1"/>
    <property type="molecule type" value="Genomic_DNA"/>
</dbReference>
<proteinExistence type="inferred from homology"/>
<dbReference type="Pfam" id="PF02113">
    <property type="entry name" value="Peptidase_S13"/>
    <property type="match status" value="1"/>
</dbReference>
<keyword evidence="4" id="KW-1185">Reference proteome</keyword>
<dbReference type="Gene3D" id="3.40.710.10">
    <property type="entry name" value="DD-peptidase/beta-lactamase superfamily"/>
    <property type="match status" value="2"/>
</dbReference>
<protein>
    <submittedName>
        <fullName evidence="3">D-alanyl-D-alanine carboxypeptidase/D-alanyl-D-alanine-endopeptidase (Penicillin-binding protein 4)</fullName>
    </submittedName>
</protein>
<keyword evidence="2" id="KW-0378">Hydrolase</keyword>
<dbReference type="Proteomes" id="UP000252733">
    <property type="component" value="Unassembled WGS sequence"/>
</dbReference>
<sequence>MNKPFAGILILLLILVSTPVKSQDLMSRLPAHSSYSIVVRNLKTGETLTSQNGEKAMISASLMKLVTTATALEQLGPGFQYSTRFYVSGPVENGILQGNLIIEGSGDPTLGSKYFEDNHPDIVIQQVAGFLRKEGITGITGKILIDENCFDPFRYPSKRLWEDMGNYYGAPPAGLSWRDNTFELMLQSPARVGEICKVTAVNPPQNNITFTSFVRSAAHNKDSAYIYGVPGQEEWQIRGSMPAARKSFTIKGALPHPGITFGNEVQDLFRRETKIPVERILHDSWKKQSRLIGEIKSPLLSEIIAETNQRSINLFADHLLLSLGLMKDDSLLSVWDRGLSEVDRFWKDKTANAYLGIADGSGLSPLNKLSSTFMVGMLEHLYQESPLFSEFKNSLSRNGHYGTLKYMWRHPSLQGKIYGKSGSMQDVLGYAGYFFPSGEEPFAFSIIINHHDLETKEAREVLEDYMTDLFLNTLIE</sequence>
<dbReference type="Gene3D" id="3.50.80.20">
    <property type="entry name" value="D-Ala-D-Ala carboxypeptidase C, peptidase S13"/>
    <property type="match status" value="1"/>
</dbReference>
<dbReference type="PANTHER" id="PTHR30023:SF0">
    <property type="entry name" value="PENICILLIN-SENSITIVE CARBOXYPEPTIDASE A"/>
    <property type="match status" value="1"/>
</dbReference>
<dbReference type="OrthoDB" id="9802627at2"/>